<accession>A0A8T0PYN7</accession>
<feature type="compositionally biased region" description="Pro residues" evidence="1">
    <location>
        <begin position="53"/>
        <end position="64"/>
    </location>
</feature>
<evidence type="ECO:0000256" key="1">
    <source>
        <dbReference type="SAM" id="MobiDB-lite"/>
    </source>
</evidence>
<organism evidence="2 3">
    <name type="scientific">Panicum virgatum</name>
    <name type="common">Blackwell switchgrass</name>
    <dbReference type="NCBI Taxonomy" id="38727"/>
    <lineage>
        <taxon>Eukaryota</taxon>
        <taxon>Viridiplantae</taxon>
        <taxon>Streptophyta</taxon>
        <taxon>Embryophyta</taxon>
        <taxon>Tracheophyta</taxon>
        <taxon>Spermatophyta</taxon>
        <taxon>Magnoliopsida</taxon>
        <taxon>Liliopsida</taxon>
        <taxon>Poales</taxon>
        <taxon>Poaceae</taxon>
        <taxon>PACMAD clade</taxon>
        <taxon>Panicoideae</taxon>
        <taxon>Panicodae</taxon>
        <taxon>Paniceae</taxon>
        <taxon>Panicinae</taxon>
        <taxon>Panicum</taxon>
        <taxon>Panicum sect. Hiantes</taxon>
    </lineage>
</organism>
<proteinExistence type="predicted"/>
<name>A0A8T0PYN7_PANVG</name>
<dbReference type="Proteomes" id="UP000823388">
    <property type="component" value="Chromosome 7N"/>
</dbReference>
<gene>
    <name evidence="2" type="ORF">PVAP13_7NG207800</name>
</gene>
<sequence length="102" mass="10543">MPTAPQWASSYNPWIEIVQAWPLNAWRPGVPGFLGMRPGAPPPQALTALGAAPAPPDATSPQVPPGLFSALHGMPANQAHGGEWFLDMGATSHMASSPGSAH</sequence>
<feature type="region of interest" description="Disordered" evidence="1">
    <location>
        <begin position="37"/>
        <end position="72"/>
    </location>
</feature>
<keyword evidence="3" id="KW-1185">Reference proteome</keyword>
<protein>
    <submittedName>
        <fullName evidence="2">Uncharacterized protein</fullName>
    </submittedName>
</protein>
<comment type="caution">
    <text evidence="2">The sequence shown here is derived from an EMBL/GenBank/DDBJ whole genome shotgun (WGS) entry which is preliminary data.</text>
</comment>
<evidence type="ECO:0000313" key="3">
    <source>
        <dbReference type="Proteomes" id="UP000823388"/>
    </source>
</evidence>
<dbReference type="AlphaFoldDB" id="A0A8T0PYN7"/>
<dbReference type="EMBL" id="CM029050">
    <property type="protein sequence ID" value="KAG2566195.1"/>
    <property type="molecule type" value="Genomic_DNA"/>
</dbReference>
<reference evidence="2" key="1">
    <citation type="submission" date="2020-05" db="EMBL/GenBank/DDBJ databases">
        <title>WGS assembly of Panicum virgatum.</title>
        <authorList>
            <person name="Lovell J.T."/>
            <person name="Jenkins J."/>
            <person name="Shu S."/>
            <person name="Juenger T.E."/>
            <person name="Schmutz J."/>
        </authorList>
    </citation>
    <scope>NUCLEOTIDE SEQUENCE</scope>
    <source>
        <strain evidence="2">AP13</strain>
    </source>
</reference>
<evidence type="ECO:0000313" key="2">
    <source>
        <dbReference type="EMBL" id="KAG2566195.1"/>
    </source>
</evidence>